<sequence length="160" mass="17785">MNDQQLKIRIKLNQVPQFSEASNSEETVNQTKPPFDWLKISTAVLLFVIMLSGTLLWLFSEENEQPIKETLSAENTQSKNLDSLAHDKDIEPNDLSTSNSNTSSEIPAPTMKLIPVDTRAPESIKATANLGHTIIPLRKPEIAKNKINNQSTKTKATTTD</sequence>
<keyword evidence="2" id="KW-0472">Membrane</keyword>
<dbReference type="AlphaFoldDB" id="A0A0F7KI00"/>
<feature type="transmembrane region" description="Helical" evidence="2">
    <location>
        <begin position="37"/>
        <end position="59"/>
    </location>
</feature>
<evidence type="ECO:0000256" key="2">
    <source>
        <dbReference type="SAM" id="Phobius"/>
    </source>
</evidence>
<dbReference type="Proteomes" id="UP000324176">
    <property type="component" value="Unassembled WGS sequence"/>
</dbReference>
<keyword evidence="2" id="KW-1133">Transmembrane helix</keyword>
<feature type="region of interest" description="Disordered" evidence="1">
    <location>
        <begin position="69"/>
        <end position="112"/>
    </location>
</feature>
<accession>A0A0F7KI00</accession>
<evidence type="ECO:0000313" key="6">
    <source>
        <dbReference type="Proteomes" id="UP000324176"/>
    </source>
</evidence>
<proteinExistence type="predicted"/>
<reference evidence="3 5" key="2">
    <citation type="journal article" date="2016" name="Genome Announc.">
        <title>Genome Sequence of Nitrosomonas communis Strain Nm2, a Mesophilic Ammonia-Oxidizing Bacterium Isolated from Mediterranean Soil.</title>
        <authorList>
            <person name="Kozlowski J.A."/>
            <person name="Kits K.D."/>
            <person name="Stein L.Y."/>
        </authorList>
    </citation>
    <scope>NUCLEOTIDE SEQUENCE [LARGE SCALE GENOMIC DNA]</scope>
    <source>
        <strain evidence="3 5">Nm2</strain>
    </source>
</reference>
<evidence type="ECO:0000313" key="3">
    <source>
        <dbReference type="EMBL" id="AKH38773.1"/>
    </source>
</evidence>
<dbReference type="EMBL" id="VNHT01000002">
    <property type="protein sequence ID" value="TYP94240.1"/>
    <property type="molecule type" value="Genomic_DNA"/>
</dbReference>
<dbReference type="EMBL" id="CP011451">
    <property type="protein sequence ID" value="AKH38773.1"/>
    <property type="molecule type" value="Genomic_DNA"/>
</dbReference>
<reference evidence="5" key="1">
    <citation type="submission" date="2015-05" db="EMBL/GenBank/DDBJ databases">
        <title>Draft genome of Nitrosomonas communis strain Nm2.</title>
        <authorList>
            <person name="Kozlowski J.A."/>
            <person name="Kits K.D."/>
            <person name="Stein L.Y."/>
        </authorList>
    </citation>
    <scope>NUCLEOTIDE SEQUENCE [LARGE SCALE GENOMIC DNA]</scope>
    <source>
        <strain evidence="5">Nm2</strain>
    </source>
</reference>
<gene>
    <name evidence="3" type="ORF">AAW31_14725</name>
    <name evidence="4" type="ORF">BCL69_100210</name>
</gene>
<dbReference type="OrthoDB" id="8547710at2"/>
<evidence type="ECO:0000256" key="1">
    <source>
        <dbReference type="SAM" id="MobiDB-lite"/>
    </source>
</evidence>
<dbReference type="Proteomes" id="UP000034156">
    <property type="component" value="Chromosome"/>
</dbReference>
<dbReference type="KEGG" id="nco:AAW31_14725"/>
<evidence type="ECO:0000313" key="4">
    <source>
        <dbReference type="EMBL" id="TYP94240.1"/>
    </source>
</evidence>
<name>A0A0F7KI00_9PROT</name>
<keyword evidence="5" id="KW-1185">Reference proteome</keyword>
<keyword evidence="2" id="KW-0812">Transmembrane</keyword>
<feature type="compositionally biased region" description="Polar residues" evidence="1">
    <location>
        <begin position="72"/>
        <end position="81"/>
    </location>
</feature>
<reference evidence="4 6" key="3">
    <citation type="submission" date="2019-07" db="EMBL/GenBank/DDBJ databases">
        <title>Active sludge and wastewater microbial communities from Klosterneuburg, Austria.</title>
        <authorList>
            <person name="Wagner M."/>
        </authorList>
    </citation>
    <scope>NUCLEOTIDE SEQUENCE [LARGE SCALE GENOMIC DNA]</scope>
    <source>
        <strain evidence="4 6">Nm2</strain>
    </source>
</reference>
<evidence type="ECO:0000313" key="5">
    <source>
        <dbReference type="Proteomes" id="UP000034156"/>
    </source>
</evidence>
<dbReference type="PATRIC" id="fig|44574.3.peg.3564"/>
<dbReference type="RefSeq" id="WP_046850809.1">
    <property type="nucleotide sequence ID" value="NZ_CP011451.1"/>
</dbReference>
<protein>
    <submittedName>
        <fullName evidence="3">Uncharacterized protein</fullName>
    </submittedName>
</protein>
<organism evidence="3 5">
    <name type="scientific">Nitrosomonas communis</name>
    <dbReference type="NCBI Taxonomy" id="44574"/>
    <lineage>
        <taxon>Bacteria</taxon>
        <taxon>Pseudomonadati</taxon>
        <taxon>Pseudomonadota</taxon>
        <taxon>Betaproteobacteria</taxon>
        <taxon>Nitrosomonadales</taxon>
        <taxon>Nitrosomonadaceae</taxon>
        <taxon>Nitrosomonas</taxon>
    </lineage>
</organism>